<evidence type="ECO:0008006" key="4">
    <source>
        <dbReference type="Google" id="ProtNLM"/>
    </source>
</evidence>
<dbReference type="EMBL" id="DRWX01000030">
    <property type="protein sequence ID" value="HHM95705.1"/>
    <property type="molecule type" value="Genomic_DNA"/>
</dbReference>
<protein>
    <recommendedName>
        <fullName evidence="4">DUF4355 domain-containing protein</fullName>
    </recommendedName>
</protein>
<reference evidence="3" key="1">
    <citation type="journal article" date="2020" name="mSystems">
        <title>Genome- and Community-Level Interaction Insights into Carbon Utilization and Element Cycling Functions of Hydrothermarchaeota in Hydrothermal Sediment.</title>
        <authorList>
            <person name="Zhou Z."/>
            <person name="Liu Y."/>
            <person name="Xu W."/>
            <person name="Pan J."/>
            <person name="Luo Z.H."/>
            <person name="Li M."/>
        </authorList>
    </citation>
    <scope>NUCLEOTIDE SEQUENCE [LARGE SCALE GENOMIC DNA]</scope>
    <source>
        <strain evidence="3">SpSt-1065</strain>
    </source>
</reference>
<feature type="coiled-coil region" evidence="1">
    <location>
        <begin position="60"/>
        <end position="106"/>
    </location>
</feature>
<accession>A0A7C5RTI5</accession>
<gene>
    <name evidence="3" type="ORF">ENM21_00585</name>
</gene>
<evidence type="ECO:0000256" key="2">
    <source>
        <dbReference type="SAM" id="MobiDB-lite"/>
    </source>
</evidence>
<dbReference type="AlphaFoldDB" id="A0A7C5RTI5"/>
<keyword evidence="1" id="KW-0175">Coiled coil</keyword>
<feature type="compositionally biased region" description="Low complexity" evidence="2">
    <location>
        <begin position="34"/>
        <end position="44"/>
    </location>
</feature>
<organism evidence="3">
    <name type="scientific">Thermomicrobium roseum</name>
    <dbReference type="NCBI Taxonomy" id="500"/>
    <lineage>
        <taxon>Bacteria</taxon>
        <taxon>Pseudomonadati</taxon>
        <taxon>Thermomicrobiota</taxon>
        <taxon>Thermomicrobia</taxon>
        <taxon>Thermomicrobiales</taxon>
        <taxon>Thermomicrobiaceae</taxon>
        <taxon>Thermomicrobium</taxon>
    </lineage>
</organism>
<feature type="region of interest" description="Disordered" evidence="2">
    <location>
        <begin position="185"/>
        <end position="214"/>
    </location>
</feature>
<evidence type="ECO:0000313" key="3">
    <source>
        <dbReference type="EMBL" id="HHM95705.1"/>
    </source>
</evidence>
<name>A0A7C5RTI5_THERO</name>
<sequence>MEEFTFPTVTGDLSPEESAEELHRGEEGLAGTVAPDTPEEAAAPEGEEEAADPEAYRKRAEEWERRFKGLQARIQKEVEARRALELERARLEAQLQQILLQQQLEQVPEEERPQVAQQLYADMLLQQKAAQLSYTEQQLQELAKHLVVMTLSQRYGVPAERLYQINDPYAMEMVARELAQIRRQAAKRQRRETQADRFEGVSGGAGPREPETFDEAVEAIVRALQGR</sequence>
<evidence type="ECO:0000256" key="1">
    <source>
        <dbReference type="SAM" id="Coils"/>
    </source>
</evidence>
<feature type="region of interest" description="Disordered" evidence="2">
    <location>
        <begin position="1"/>
        <end position="55"/>
    </location>
</feature>
<proteinExistence type="predicted"/>
<comment type="caution">
    <text evidence="3">The sequence shown here is derived from an EMBL/GenBank/DDBJ whole genome shotgun (WGS) entry which is preliminary data.</text>
</comment>